<dbReference type="SUPFAM" id="SSF52777">
    <property type="entry name" value="CoA-dependent acyltransferases"/>
    <property type="match status" value="1"/>
</dbReference>
<dbReference type="AlphaFoldDB" id="A0A0B7JIN4"/>
<organism evidence="1">
    <name type="scientific">Bionectria ochroleuca</name>
    <name type="common">Gliocladium roseum</name>
    <dbReference type="NCBI Taxonomy" id="29856"/>
    <lineage>
        <taxon>Eukaryota</taxon>
        <taxon>Fungi</taxon>
        <taxon>Dikarya</taxon>
        <taxon>Ascomycota</taxon>
        <taxon>Pezizomycotina</taxon>
        <taxon>Sordariomycetes</taxon>
        <taxon>Hypocreomycetidae</taxon>
        <taxon>Hypocreales</taxon>
        <taxon>Bionectriaceae</taxon>
        <taxon>Clonostachys</taxon>
    </lineage>
</organism>
<dbReference type="InterPro" id="IPR010828">
    <property type="entry name" value="Atf2/Sli1-like"/>
</dbReference>
<name>A0A0B7JIN4_BIOOC</name>
<dbReference type="PANTHER" id="PTHR28037:SF1">
    <property type="entry name" value="ALCOHOL O-ACETYLTRANSFERASE 1-RELATED"/>
    <property type="match status" value="1"/>
</dbReference>
<proteinExistence type="predicted"/>
<gene>
    <name evidence="1" type="ORF">BN869_000000738_1</name>
</gene>
<protein>
    <recommendedName>
        <fullName evidence="2">Alcohol acetyltransferase</fullName>
    </recommendedName>
</protein>
<dbReference type="PANTHER" id="PTHR28037">
    <property type="entry name" value="ALCOHOL O-ACETYLTRANSFERASE 1-RELATED"/>
    <property type="match status" value="1"/>
</dbReference>
<reference evidence="1" key="1">
    <citation type="submission" date="2015-01" db="EMBL/GenBank/DDBJ databases">
        <authorList>
            <person name="Durling Mikael"/>
        </authorList>
    </citation>
    <scope>NUCLEOTIDE SEQUENCE</scope>
</reference>
<evidence type="ECO:0008006" key="2">
    <source>
        <dbReference type="Google" id="ProtNLM"/>
    </source>
</evidence>
<dbReference type="Pfam" id="PF07247">
    <property type="entry name" value="AATase"/>
    <property type="match status" value="1"/>
</dbReference>
<dbReference type="GO" id="GO:0008080">
    <property type="term" value="F:N-acetyltransferase activity"/>
    <property type="evidence" value="ECO:0007669"/>
    <property type="project" value="TreeGrafter"/>
</dbReference>
<accession>A0A0B7JIN4</accession>
<sequence length="471" mass="51360">MADVHALPKLRPLGKLEQVSATCHHLGFYNNVGVSAHYKLSGGSVSSLRDLIYRALANVIRDHRILSAIPVDEGTPESYFASLPSVNLDRAVQILEREAPLNEAKEREDKELDSLLQSWHNTSFKSEYGTLPFWRLLVLKSPGKETEFTASFIFHHAIGDGLSGIVFHRAFQAALDTFQGKSFDLPPKQYIDSNTGSLLPPLEDLHPLPINENPAPPPVNAALKEWTGAQVLPPPCHTNYRSLYVSPHHTKIFSEESKKRGVSITASVSSTIGVVLFSILPPDIEAIKCLIPVSLRPWLKLPGDTANDAIGTYIDAFKVQLTRDDLGAESPQTWHVAPRVSQGIHHYAHGNLSPSGEPYTEVAVFRNIPDLSVVFQSLIGSDRAAAYEVSNLGIFSGSRKADAGYTLGSWEVGRVTFSRSTVVSGCAVTMSVVTGGDGGMTIGFSWQQGVVEDDLVERLIRGVATELEAYV</sequence>
<dbReference type="EMBL" id="CDPU01000001">
    <property type="protein sequence ID" value="CEO44683.1"/>
    <property type="molecule type" value="Genomic_DNA"/>
</dbReference>
<dbReference type="InterPro" id="IPR023213">
    <property type="entry name" value="CAT-like_dom_sf"/>
</dbReference>
<evidence type="ECO:0000313" key="1">
    <source>
        <dbReference type="EMBL" id="CEO44683.1"/>
    </source>
</evidence>
<dbReference type="Gene3D" id="3.30.559.10">
    <property type="entry name" value="Chloramphenicol acetyltransferase-like domain"/>
    <property type="match status" value="1"/>
</dbReference>
<dbReference type="InterPro" id="IPR052058">
    <property type="entry name" value="Alcohol_O-acetyltransferase"/>
</dbReference>